<evidence type="ECO:0000313" key="2">
    <source>
        <dbReference type="Proteomes" id="UP000426027"/>
    </source>
</evidence>
<dbReference type="InterPro" id="IPR008969">
    <property type="entry name" value="CarboxyPept-like_regulatory"/>
</dbReference>
<name>A0A6I6G521_9BACT</name>
<dbReference type="Proteomes" id="UP000426027">
    <property type="component" value="Chromosome"/>
</dbReference>
<dbReference type="PROSITE" id="PS00430">
    <property type="entry name" value="TONB_DEPENDENT_REC_1"/>
    <property type="match status" value="1"/>
</dbReference>
<sequence length="293" mass="31985">MMKCLTHCKLATGNTCGRFLALQLDRPLQPTHLQRKWLRVKWFWAALISGALFANRATAQKATYGDTVVVTAPKSNAEVVTMGKLKMPDTLPVIIQGQVTDESGMPMAGVTVQVTGTSQGTTTNGLGMYELRLKDPGQSVQLQYSFVGYMPMQHQLQLAPLKSYHIYQHHAQFTKAVMALSGEVVIVRKKKKSKPAASMKPTVEKTTTKELLQVFPNPAKAGQPIFITQVKAGTYSLQLYSNDGRPVATACILQAKGAANLSWTLPAPLSAGLYTLLLTNENQQAQTVKVLVQ</sequence>
<dbReference type="Pfam" id="PF13715">
    <property type="entry name" value="CarbopepD_reg_2"/>
    <property type="match status" value="1"/>
</dbReference>
<organism evidence="1 2">
    <name type="scientific">Phnomibacter ginsenosidimutans</name>
    <dbReference type="NCBI Taxonomy" id="2676868"/>
    <lineage>
        <taxon>Bacteria</taxon>
        <taxon>Pseudomonadati</taxon>
        <taxon>Bacteroidota</taxon>
        <taxon>Chitinophagia</taxon>
        <taxon>Chitinophagales</taxon>
        <taxon>Chitinophagaceae</taxon>
        <taxon>Phnomibacter</taxon>
    </lineage>
</organism>
<dbReference type="Gene3D" id="2.60.40.1120">
    <property type="entry name" value="Carboxypeptidase-like, regulatory domain"/>
    <property type="match status" value="1"/>
</dbReference>
<gene>
    <name evidence="1" type="ORF">GLV81_03050</name>
</gene>
<dbReference type="KEGG" id="fls:GLV81_03050"/>
<keyword evidence="2" id="KW-1185">Reference proteome</keyword>
<accession>A0A6I6G521</accession>
<proteinExistence type="predicted"/>
<dbReference type="AlphaFoldDB" id="A0A6I6G521"/>
<dbReference type="SUPFAM" id="SSF49464">
    <property type="entry name" value="Carboxypeptidase regulatory domain-like"/>
    <property type="match status" value="1"/>
</dbReference>
<dbReference type="InterPro" id="IPR010916">
    <property type="entry name" value="TonB_box_CS"/>
</dbReference>
<dbReference type="EMBL" id="CP046566">
    <property type="protein sequence ID" value="QGW27217.1"/>
    <property type="molecule type" value="Genomic_DNA"/>
</dbReference>
<dbReference type="InterPro" id="IPR026444">
    <property type="entry name" value="Secre_tail"/>
</dbReference>
<evidence type="ECO:0000313" key="1">
    <source>
        <dbReference type="EMBL" id="QGW27217.1"/>
    </source>
</evidence>
<reference evidence="1 2" key="1">
    <citation type="submission" date="2019-11" db="EMBL/GenBank/DDBJ databases">
        <authorList>
            <person name="Im W.T."/>
        </authorList>
    </citation>
    <scope>NUCLEOTIDE SEQUENCE [LARGE SCALE GENOMIC DNA]</scope>
    <source>
        <strain evidence="1 2">SB-02</strain>
    </source>
</reference>
<protein>
    <submittedName>
        <fullName evidence="1">T9SS type A sorting domain-containing protein</fullName>
    </submittedName>
</protein>
<dbReference type="RefSeq" id="WP_157476756.1">
    <property type="nucleotide sequence ID" value="NZ_CP046566.1"/>
</dbReference>
<dbReference type="NCBIfam" id="TIGR04183">
    <property type="entry name" value="Por_Secre_tail"/>
    <property type="match status" value="1"/>
</dbReference>